<sequence>MKTDIRLRALAIAVPALILAGCSAPSASPAAETTAAAPTKATKAPAKTATAATKAASEKASGKACKSADMKTVVTAQPDEKDAVDTAMVTLTNTGKAACTLHGWVSISLVDAADEVVDVPTSRVEQPGPAITFTVQPGTSAFAGIKWVNCDKADGSCGVGNTLRYNLEASTDGPVAELEEFPAAERSGITMKTLRIGTLQPSRQGVVAW</sequence>
<feature type="signal peptide" evidence="1">
    <location>
        <begin position="1"/>
        <end position="30"/>
    </location>
</feature>
<protein>
    <recommendedName>
        <fullName evidence="2">DUF4232 domain-containing protein</fullName>
    </recommendedName>
</protein>
<evidence type="ECO:0000313" key="4">
    <source>
        <dbReference type="Proteomes" id="UP000676967"/>
    </source>
</evidence>
<evidence type="ECO:0000313" key="3">
    <source>
        <dbReference type="EMBL" id="BCJ44561.1"/>
    </source>
</evidence>
<dbReference type="InterPro" id="IPR025326">
    <property type="entry name" value="DUF4232"/>
</dbReference>
<keyword evidence="1" id="KW-0732">Signal</keyword>
<dbReference type="Proteomes" id="UP000676967">
    <property type="component" value="Chromosome"/>
</dbReference>
<dbReference type="EMBL" id="AP023356">
    <property type="protein sequence ID" value="BCJ44561.1"/>
    <property type="molecule type" value="Genomic_DNA"/>
</dbReference>
<dbReference type="RefSeq" id="WP_189329424.1">
    <property type="nucleotide sequence ID" value="NZ_AP023356.1"/>
</dbReference>
<gene>
    <name evidence="3" type="ORF">Aiant_52180</name>
</gene>
<feature type="chain" id="PRO_5047477476" description="DUF4232 domain-containing protein" evidence="1">
    <location>
        <begin position="31"/>
        <end position="209"/>
    </location>
</feature>
<organism evidence="3 4">
    <name type="scientific">Actinoplanes ianthinogenes</name>
    <dbReference type="NCBI Taxonomy" id="122358"/>
    <lineage>
        <taxon>Bacteria</taxon>
        <taxon>Bacillati</taxon>
        <taxon>Actinomycetota</taxon>
        <taxon>Actinomycetes</taxon>
        <taxon>Micromonosporales</taxon>
        <taxon>Micromonosporaceae</taxon>
        <taxon>Actinoplanes</taxon>
    </lineage>
</organism>
<proteinExistence type="predicted"/>
<name>A0ABM7LYY9_9ACTN</name>
<dbReference type="Pfam" id="PF14016">
    <property type="entry name" value="DUF4232"/>
    <property type="match status" value="1"/>
</dbReference>
<accession>A0ABM7LYY9</accession>
<dbReference type="PROSITE" id="PS51257">
    <property type="entry name" value="PROKAR_LIPOPROTEIN"/>
    <property type="match status" value="1"/>
</dbReference>
<keyword evidence="4" id="KW-1185">Reference proteome</keyword>
<evidence type="ECO:0000256" key="1">
    <source>
        <dbReference type="SAM" id="SignalP"/>
    </source>
</evidence>
<reference evidence="3 4" key="1">
    <citation type="submission" date="2020-08" db="EMBL/GenBank/DDBJ databases">
        <title>Whole genome shotgun sequence of Actinoplanes ianthinogenes NBRC 13996.</title>
        <authorList>
            <person name="Komaki H."/>
            <person name="Tamura T."/>
        </authorList>
    </citation>
    <scope>NUCLEOTIDE SEQUENCE [LARGE SCALE GENOMIC DNA]</scope>
    <source>
        <strain evidence="3 4">NBRC 13996</strain>
    </source>
</reference>
<feature type="domain" description="DUF4232" evidence="2">
    <location>
        <begin position="65"/>
        <end position="181"/>
    </location>
</feature>
<evidence type="ECO:0000259" key="2">
    <source>
        <dbReference type="Pfam" id="PF14016"/>
    </source>
</evidence>